<evidence type="ECO:0000259" key="6">
    <source>
        <dbReference type="Pfam" id="PF00931"/>
    </source>
</evidence>
<dbReference type="GO" id="GO:0005524">
    <property type="term" value="F:ATP binding"/>
    <property type="evidence" value="ECO:0007669"/>
    <property type="project" value="UniProtKB-KW"/>
</dbReference>
<evidence type="ECO:0000259" key="8">
    <source>
        <dbReference type="Pfam" id="PF23559"/>
    </source>
</evidence>
<dbReference type="GO" id="GO:0006952">
    <property type="term" value="P:defense response"/>
    <property type="evidence" value="ECO:0007669"/>
    <property type="project" value="UniProtKB-KW"/>
</dbReference>
<feature type="domain" description="Disease resistance N-terminal" evidence="7">
    <location>
        <begin position="11"/>
        <end position="98"/>
    </location>
</feature>
<keyword evidence="1" id="KW-0677">Repeat</keyword>
<dbReference type="InterPro" id="IPR041118">
    <property type="entry name" value="Rx_N"/>
</dbReference>
<keyword evidence="5" id="KW-0175">Coiled coil</keyword>
<feature type="coiled-coil region" evidence="5">
    <location>
        <begin position="472"/>
        <end position="523"/>
    </location>
</feature>
<keyword evidence="3" id="KW-0611">Plant defense</keyword>
<feature type="domain" description="Disease resistance N-terminal" evidence="7">
    <location>
        <begin position="448"/>
        <end position="535"/>
    </location>
</feature>
<protein>
    <submittedName>
        <fullName evidence="10">Uncharacterized protein</fullName>
    </submittedName>
</protein>
<sequence length="1273" mass="145587">MAEAFAAEIAKSLLGKLGSFAVQEFRLAWGLEDDLARLEERLKAINVVLSDAEKQQSKNDRIRLWLHMLREVLYDAEDVLDEIECETLQRRVVKTKGSTSRKVQHFLTSYNMIPFRLKTGHKIKKIIERLAEISSLKSEFNLSEQAIDCSHVLHEETGMNRSFDSFSGLIGRDEDKERIISLLEAPFKHLRSLELMDDSEFEAFPERIGALKHLRYLSVGLEELPKDVRYMISLRFLDLTTQQKRLPEGGIGCLECLQTLYIVLCENLEYFCEDMQGLKSLRKLCIYKCNNLISLPRSMKCLTALEKLLIISCKKLDLMTIEGEKEEEIQPLSLQTVLLAGLPATEALPTQFLQGSTNSLRIFIIVDCPNIRVIPECFGNLKKLQNLRIRTCPRLSIRCQKGTGEDWPKIAHIPEINIDDDDIKEETSNQFSPLKKKMAESFAAEIAKSLLGKLGSLAVQEFRLAWGLEADLARLEERLSAINAVLSDAEKQQSRNDKVRLWLQTLREVLYDAEDVLDEFECETLRRQVVKTTGSTSSKVRRSLGLSSNMIAFRLRMGHKIKNIIERLAEISSLKSDFNLHEHPNDYSNVLHEEIVMNRSFQSFFGLIGRDGDKERIINLLVEPLRDDDAHPLVFPIVGMGGLGKTALAKSVYDNEIVKAHFELKMEACVSDGFSLRLVLPKIIKSATGEICANLDEGELRQKLETVLDGRKYLLVLDDVWNEDPQKWLLLKPLLSKGAFGSKILVTTRSQRVVEIMGTVTPYNLTLLGQRDCLSLFYKCAFKERQMEFYPNLVEIGEDIVGKCKQIPLAVINLGTQLYGKTDEKEWESVRDSDKWEEKGDGILPALKISYQRLPTHLKRCFLYSSIFPKGHLFSDLELVQFWMAHGLIQSSNPNENLEDVGLRYVRELISKCFFQDYEDWIFGALFKMHDLMHDLASSLAQNECSIISSQNHQISKTTRHLSILDSDSFFHQTLPKFTNKLPHVRSILFATSLEAPRCKTDFEKCLSEFKHLRSLELMDGSEFETLPEKIGSLKHLRYLSFVGSSKMKRLPKSIFKLQNLQALLVGAKGLEELPKDMRYMINLRFLFLVTNQKRFLEGGIGCLECLQTLFIVRCKNLEFLCDDMQGLRSLRKLVIAGCKSLISLPQSMKSLTALEELYICDCEKLDLMMIEEEKEQKIQPLSLRIIFFGWLTTTITLPKQLLQGSMNSLQTFIIGDCPNIEELPECVGNLKKLQKLQIRHCPRLSKKCQRGTGEDWPKIAHIPRIEVDLDDS</sequence>
<dbReference type="Pfam" id="PF00931">
    <property type="entry name" value="NB-ARC"/>
    <property type="match status" value="1"/>
</dbReference>
<evidence type="ECO:0000256" key="4">
    <source>
        <dbReference type="ARBA" id="ARBA00022840"/>
    </source>
</evidence>
<feature type="domain" description="Disease resistance R13L4/SHOC-2-like LRR" evidence="9">
    <location>
        <begin position="188"/>
        <end position="363"/>
    </location>
</feature>
<evidence type="ECO:0000256" key="1">
    <source>
        <dbReference type="ARBA" id="ARBA00022737"/>
    </source>
</evidence>
<feature type="domain" description="Disease resistance R13L4/SHOC-2-like LRR" evidence="9">
    <location>
        <begin position="993"/>
        <end position="1211"/>
    </location>
</feature>
<dbReference type="InterPro" id="IPR038005">
    <property type="entry name" value="RX-like_CC"/>
</dbReference>
<proteinExistence type="predicted"/>
<evidence type="ECO:0000259" key="9">
    <source>
        <dbReference type="Pfam" id="PF23598"/>
    </source>
</evidence>
<reference evidence="10" key="1">
    <citation type="journal article" date="2020" name="bioRxiv">
        <title>Hybrid origin of Populus tomentosa Carr. identified through genome sequencing and phylogenomic analysis.</title>
        <authorList>
            <person name="An X."/>
            <person name="Gao K."/>
            <person name="Chen Z."/>
            <person name="Li J."/>
            <person name="Yang X."/>
            <person name="Yang X."/>
            <person name="Zhou J."/>
            <person name="Guo T."/>
            <person name="Zhao T."/>
            <person name="Huang S."/>
            <person name="Miao D."/>
            <person name="Khan W.U."/>
            <person name="Rao P."/>
            <person name="Ye M."/>
            <person name="Lei B."/>
            <person name="Liao W."/>
            <person name="Wang J."/>
            <person name="Ji L."/>
            <person name="Li Y."/>
            <person name="Guo B."/>
            <person name="Mustafa N.S."/>
            <person name="Li S."/>
            <person name="Yun Q."/>
            <person name="Keller S.R."/>
            <person name="Mao J."/>
            <person name="Zhang R."/>
            <person name="Strauss S.H."/>
        </authorList>
    </citation>
    <scope>NUCLEOTIDE SEQUENCE</scope>
    <source>
        <strain evidence="10">GM15</strain>
        <tissue evidence="10">Leaf</tissue>
    </source>
</reference>
<comment type="caution">
    <text evidence="10">The sequence shown here is derived from an EMBL/GenBank/DDBJ whole genome shotgun (WGS) entry which is preliminary data.</text>
</comment>
<evidence type="ECO:0000256" key="5">
    <source>
        <dbReference type="SAM" id="Coils"/>
    </source>
</evidence>
<feature type="domain" description="NB-ARC" evidence="6">
    <location>
        <begin position="612"/>
        <end position="785"/>
    </location>
</feature>
<dbReference type="AlphaFoldDB" id="A0A8X7XZG0"/>
<gene>
    <name evidence="10" type="ORF">POTOM_054277</name>
</gene>
<dbReference type="InterPro" id="IPR002182">
    <property type="entry name" value="NB-ARC"/>
</dbReference>
<keyword evidence="11" id="KW-1185">Reference proteome</keyword>
<evidence type="ECO:0000256" key="2">
    <source>
        <dbReference type="ARBA" id="ARBA00022741"/>
    </source>
</evidence>
<dbReference type="PANTHER" id="PTHR36766">
    <property type="entry name" value="PLANT BROAD-SPECTRUM MILDEW RESISTANCE PROTEIN RPW8"/>
    <property type="match status" value="1"/>
</dbReference>
<dbReference type="Pfam" id="PF23559">
    <property type="entry name" value="WHD_DRP"/>
    <property type="match status" value="1"/>
</dbReference>
<dbReference type="Pfam" id="PF18052">
    <property type="entry name" value="Rx_N"/>
    <property type="match status" value="2"/>
</dbReference>
<keyword evidence="2" id="KW-0547">Nucleotide-binding</keyword>
<dbReference type="Proteomes" id="UP000886885">
    <property type="component" value="Chromosome 17A"/>
</dbReference>
<evidence type="ECO:0000256" key="3">
    <source>
        <dbReference type="ARBA" id="ARBA00022821"/>
    </source>
</evidence>
<dbReference type="InterPro" id="IPR055414">
    <property type="entry name" value="LRR_R13L4/SHOC2-like"/>
</dbReference>
<evidence type="ECO:0000313" key="11">
    <source>
        <dbReference type="Proteomes" id="UP000886885"/>
    </source>
</evidence>
<evidence type="ECO:0000259" key="7">
    <source>
        <dbReference type="Pfam" id="PF18052"/>
    </source>
</evidence>
<keyword evidence="4" id="KW-0067">ATP-binding</keyword>
<dbReference type="OrthoDB" id="2018467at2759"/>
<dbReference type="PANTHER" id="PTHR36766:SF50">
    <property type="entry name" value="DISEASE RESISTANCE PROTEIN RGA3"/>
    <property type="match status" value="1"/>
</dbReference>
<evidence type="ECO:0000313" key="10">
    <source>
        <dbReference type="EMBL" id="KAG6743323.1"/>
    </source>
</evidence>
<dbReference type="CDD" id="cd14798">
    <property type="entry name" value="RX-CC_like"/>
    <property type="match status" value="2"/>
</dbReference>
<organism evidence="10 11">
    <name type="scientific">Populus tomentosa</name>
    <name type="common">Chinese white poplar</name>
    <dbReference type="NCBI Taxonomy" id="118781"/>
    <lineage>
        <taxon>Eukaryota</taxon>
        <taxon>Viridiplantae</taxon>
        <taxon>Streptophyta</taxon>
        <taxon>Embryophyta</taxon>
        <taxon>Tracheophyta</taxon>
        <taxon>Spermatophyta</taxon>
        <taxon>Magnoliopsida</taxon>
        <taxon>eudicotyledons</taxon>
        <taxon>Gunneridae</taxon>
        <taxon>Pentapetalae</taxon>
        <taxon>rosids</taxon>
        <taxon>fabids</taxon>
        <taxon>Malpighiales</taxon>
        <taxon>Salicaceae</taxon>
        <taxon>Saliceae</taxon>
        <taxon>Populus</taxon>
    </lineage>
</organism>
<dbReference type="EMBL" id="JAAWWB010000033">
    <property type="protein sequence ID" value="KAG6743323.1"/>
    <property type="molecule type" value="Genomic_DNA"/>
</dbReference>
<name>A0A8X7XZG0_POPTO</name>
<accession>A0A8X7XZG0</accession>
<dbReference type="GO" id="GO:0043531">
    <property type="term" value="F:ADP binding"/>
    <property type="evidence" value="ECO:0007669"/>
    <property type="project" value="InterPro"/>
</dbReference>
<dbReference type="Pfam" id="PF23598">
    <property type="entry name" value="LRR_14"/>
    <property type="match status" value="2"/>
</dbReference>
<dbReference type="InterPro" id="IPR058922">
    <property type="entry name" value="WHD_DRP"/>
</dbReference>
<feature type="domain" description="Disease resistance protein winged helix" evidence="8">
    <location>
        <begin position="867"/>
        <end position="937"/>
    </location>
</feature>